<dbReference type="GO" id="GO:0000166">
    <property type="term" value="F:nucleotide binding"/>
    <property type="evidence" value="ECO:0007669"/>
    <property type="project" value="InterPro"/>
</dbReference>
<evidence type="ECO:0000256" key="2">
    <source>
        <dbReference type="SAM" id="SignalP"/>
    </source>
</evidence>
<dbReference type="GO" id="GO:0016788">
    <property type="term" value="F:hydrolase activity, acting on ester bonds"/>
    <property type="evidence" value="ECO:0007669"/>
    <property type="project" value="InterPro"/>
</dbReference>
<evidence type="ECO:0000313" key="5">
    <source>
        <dbReference type="Proteomes" id="UP000824028"/>
    </source>
</evidence>
<sequence>MKKTGIIAVLALLLLQPLAAQQQKELIVLQTSDTHSRIEPIASEAADKYAGMGGAVRRVSFVRQYRGAHPDALLFDCGDISQGTPYYNMFQGELEVKMMNLMQYDAMTIGNHEFDFGLENMARLFRMADFPVVCANYDVKGTVLEGLVKPYIVLERAGVRIGVFGLSTRLEGLVQADKCAGVVYHDPIPVAQEMVAQLRGKEHCDVVICLSHLGLYGSGLGDAGDEVLAAQTEGIDLILGGHSHTYMERPAFYENTAKEEVPVMHTGKNGAYVGVLKLELGEKK</sequence>
<comment type="caution">
    <text evidence="4">The sequence shown here is derived from an EMBL/GenBank/DDBJ whole genome shotgun (WGS) entry which is preliminary data.</text>
</comment>
<dbReference type="Proteomes" id="UP000824028">
    <property type="component" value="Unassembled WGS sequence"/>
</dbReference>
<dbReference type="CDD" id="cd00845">
    <property type="entry name" value="MPP_UshA_N_like"/>
    <property type="match status" value="1"/>
</dbReference>
<dbReference type="EMBL" id="DXBX01000002">
    <property type="protein sequence ID" value="HIZ32007.1"/>
    <property type="molecule type" value="Genomic_DNA"/>
</dbReference>
<reference evidence="4" key="1">
    <citation type="journal article" date="2021" name="PeerJ">
        <title>Extensive microbial diversity within the chicken gut microbiome revealed by metagenomics and culture.</title>
        <authorList>
            <person name="Gilroy R."/>
            <person name="Ravi A."/>
            <person name="Getino M."/>
            <person name="Pursley I."/>
            <person name="Horton D.L."/>
            <person name="Alikhan N.F."/>
            <person name="Baker D."/>
            <person name="Gharbi K."/>
            <person name="Hall N."/>
            <person name="Watson M."/>
            <person name="Adriaenssens E.M."/>
            <person name="Foster-Nyarko E."/>
            <person name="Jarju S."/>
            <person name="Secka A."/>
            <person name="Antonio M."/>
            <person name="Oren A."/>
            <person name="Chaudhuri R.R."/>
            <person name="La Ragione R."/>
            <person name="Hildebrand F."/>
            <person name="Pallen M.J."/>
        </authorList>
    </citation>
    <scope>NUCLEOTIDE SEQUENCE</scope>
    <source>
        <strain evidence="4">ChiHjej9B8-1298</strain>
    </source>
</reference>
<dbReference type="Gene3D" id="3.60.21.10">
    <property type="match status" value="1"/>
</dbReference>
<reference evidence="4" key="2">
    <citation type="submission" date="2021-04" db="EMBL/GenBank/DDBJ databases">
        <authorList>
            <person name="Gilroy R."/>
        </authorList>
    </citation>
    <scope>NUCLEOTIDE SEQUENCE</scope>
    <source>
        <strain evidence="4">ChiHjej9B8-1298</strain>
    </source>
</reference>
<feature type="domain" description="Calcineurin-like phosphoesterase" evidence="3">
    <location>
        <begin position="28"/>
        <end position="246"/>
    </location>
</feature>
<keyword evidence="2" id="KW-0732">Signal</keyword>
<evidence type="ECO:0000259" key="3">
    <source>
        <dbReference type="Pfam" id="PF00149"/>
    </source>
</evidence>
<name>A0A9D2E732_9BACE</name>
<dbReference type="Pfam" id="PF00149">
    <property type="entry name" value="Metallophos"/>
    <property type="match status" value="1"/>
</dbReference>
<dbReference type="InterPro" id="IPR029052">
    <property type="entry name" value="Metallo-depent_PP-like"/>
</dbReference>
<dbReference type="InterPro" id="IPR004843">
    <property type="entry name" value="Calcineurin-like_PHP"/>
</dbReference>
<dbReference type="InterPro" id="IPR006146">
    <property type="entry name" value="5'-Nucleotdase_CS"/>
</dbReference>
<proteinExistence type="inferred from homology"/>
<organism evidence="4 5">
    <name type="scientific">Candidatus Bacteroides merdigallinarum</name>
    <dbReference type="NCBI Taxonomy" id="2838473"/>
    <lineage>
        <taxon>Bacteria</taxon>
        <taxon>Pseudomonadati</taxon>
        <taxon>Bacteroidota</taxon>
        <taxon>Bacteroidia</taxon>
        <taxon>Bacteroidales</taxon>
        <taxon>Bacteroidaceae</taxon>
        <taxon>Bacteroides</taxon>
    </lineage>
</organism>
<dbReference type="PROSITE" id="PS00786">
    <property type="entry name" value="5_NUCLEOTIDASE_2"/>
    <property type="match status" value="1"/>
</dbReference>
<dbReference type="AlphaFoldDB" id="A0A9D2E732"/>
<feature type="signal peptide" evidence="2">
    <location>
        <begin position="1"/>
        <end position="20"/>
    </location>
</feature>
<feature type="chain" id="PRO_5038625094" evidence="2">
    <location>
        <begin position="21"/>
        <end position="284"/>
    </location>
</feature>
<dbReference type="GO" id="GO:0009166">
    <property type="term" value="P:nucleotide catabolic process"/>
    <property type="evidence" value="ECO:0007669"/>
    <property type="project" value="InterPro"/>
</dbReference>
<dbReference type="PANTHER" id="PTHR11575">
    <property type="entry name" value="5'-NUCLEOTIDASE-RELATED"/>
    <property type="match status" value="1"/>
</dbReference>
<dbReference type="GO" id="GO:0046872">
    <property type="term" value="F:metal ion binding"/>
    <property type="evidence" value="ECO:0007669"/>
    <property type="project" value="InterPro"/>
</dbReference>
<evidence type="ECO:0000313" key="4">
    <source>
        <dbReference type="EMBL" id="HIZ32007.1"/>
    </source>
</evidence>
<accession>A0A9D2E732</accession>
<protein>
    <submittedName>
        <fullName evidence="4">Metallophosphatase</fullName>
    </submittedName>
</protein>
<evidence type="ECO:0000256" key="1">
    <source>
        <dbReference type="ARBA" id="ARBA00006654"/>
    </source>
</evidence>
<dbReference type="PANTHER" id="PTHR11575:SF24">
    <property type="entry name" value="5'-NUCLEOTIDASE"/>
    <property type="match status" value="1"/>
</dbReference>
<dbReference type="SUPFAM" id="SSF56300">
    <property type="entry name" value="Metallo-dependent phosphatases"/>
    <property type="match status" value="1"/>
</dbReference>
<dbReference type="InterPro" id="IPR006179">
    <property type="entry name" value="5_nucleotidase/apyrase"/>
</dbReference>
<gene>
    <name evidence="4" type="ORF">H9814_00440</name>
</gene>
<comment type="similarity">
    <text evidence="1">Belongs to the 5'-nucleotidase family.</text>
</comment>
<dbReference type="PRINTS" id="PR01607">
    <property type="entry name" value="APYRASEFAMLY"/>
</dbReference>